<dbReference type="EMBL" id="NMUH01006276">
    <property type="protein sequence ID" value="MQM14890.1"/>
    <property type="molecule type" value="Genomic_DNA"/>
</dbReference>
<feature type="region of interest" description="Disordered" evidence="1">
    <location>
        <begin position="1"/>
        <end position="35"/>
    </location>
</feature>
<dbReference type="AlphaFoldDB" id="A0A843X813"/>
<reference evidence="2" key="1">
    <citation type="submission" date="2017-07" db="EMBL/GenBank/DDBJ databases">
        <title>Taro Niue Genome Assembly and Annotation.</title>
        <authorList>
            <person name="Atibalentja N."/>
            <person name="Keating K."/>
            <person name="Fields C.J."/>
        </authorList>
    </citation>
    <scope>NUCLEOTIDE SEQUENCE</scope>
    <source>
        <strain evidence="2">Niue_2</strain>
        <tissue evidence="2">Leaf</tissue>
    </source>
</reference>
<evidence type="ECO:0000313" key="2">
    <source>
        <dbReference type="EMBL" id="MQM14890.1"/>
    </source>
</evidence>
<protein>
    <submittedName>
        <fullName evidence="2">Uncharacterized protein</fullName>
    </submittedName>
</protein>
<sequence>MSRARPRGLRQRAQASRKWRGASSHGSSKEKAMAADLGLSGRRARQLSCLLMTGEEDDAVLGISMALELLGATGSWSPPGGRGGVEWRRWPRAVKPTGSRKSLVVSNGQALLYAVCRSSSCIVLLRLRRAPPQCQDLLQTCSTLLSLRRSPSASVLGRSCASQPHMRASPVSAYVCAPVHLHPQLEPFGVPDSVRRLAVLRCMVVFLVPG</sequence>
<accession>A0A843X813</accession>
<keyword evidence="3" id="KW-1185">Reference proteome</keyword>
<dbReference type="Proteomes" id="UP000652761">
    <property type="component" value="Unassembled WGS sequence"/>
</dbReference>
<evidence type="ECO:0000313" key="3">
    <source>
        <dbReference type="Proteomes" id="UP000652761"/>
    </source>
</evidence>
<gene>
    <name evidence="2" type="ORF">Taro_047830</name>
</gene>
<name>A0A843X813_COLES</name>
<comment type="caution">
    <text evidence="2">The sequence shown here is derived from an EMBL/GenBank/DDBJ whole genome shotgun (WGS) entry which is preliminary data.</text>
</comment>
<evidence type="ECO:0000256" key="1">
    <source>
        <dbReference type="SAM" id="MobiDB-lite"/>
    </source>
</evidence>
<organism evidence="2 3">
    <name type="scientific">Colocasia esculenta</name>
    <name type="common">Wild taro</name>
    <name type="synonym">Arum esculentum</name>
    <dbReference type="NCBI Taxonomy" id="4460"/>
    <lineage>
        <taxon>Eukaryota</taxon>
        <taxon>Viridiplantae</taxon>
        <taxon>Streptophyta</taxon>
        <taxon>Embryophyta</taxon>
        <taxon>Tracheophyta</taxon>
        <taxon>Spermatophyta</taxon>
        <taxon>Magnoliopsida</taxon>
        <taxon>Liliopsida</taxon>
        <taxon>Araceae</taxon>
        <taxon>Aroideae</taxon>
        <taxon>Colocasieae</taxon>
        <taxon>Colocasia</taxon>
    </lineage>
</organism>
<feature type="compositionally biased region" description="Basic residues" evidence="1">
    <location>
        <begin position="1"/>
        <end position="20"/>
    </location>
</feature>
<proteinExistence type="predicted"/>